<dbReference type="InterPro" id="IPR007282">
    <property type="entry name" value="NOT2/3/5_C"/>
</dbReference>
<dbReference type="GO" id="GO:0000289">
    <property type="term" value="P:nuclear-transcribed mRNA poly(A) tail shortening"/>
    <property type="evidence" value="ECO:0000318"/>
    <property type="project" value="GO_Central"/>
</dbReference>
<dbReference type="GO" id="GO:0006355">
    <property type="term" value="P:regulation of DNA-templated transcription"/>
    <property type="evidence" value="ECO:0007669"/>
    <property type="project" value="InterPro"/>
</dbReference>
<protein>
    <submittedName>
        <fullName evidence="6">Putative CCR4-NOT transcription complex subunit</fullName>
    </submittedName>
</protein>
<sequence>MLMSGLNTPTSNVPDSTSRTFPTSYSSQSAIAPGFHHTGSIQGLHNIHGNFSIPNMSGTLTSRNTTLGGITSSGIQQPGGTISSGRFSSNNLSAAAISQLAHGNTITNRGSINAVGGPAAFSSSIGGAGGSIPGINSSSRVISNRNSIANLGVSPILGNTGPRITGSMGNIVGANMGRNISSSGLTIPGLVARSNLSGSSSNPLNIQGTNRLKGGVLQQAPQILGMLGNSYTNSGGPLSHGGSNQLGSMGMLNDVSNSDSSPFDMNDFPQLSGRPNSAGGPQGQLASMRKQGVGVSSIVQQSQEFSIQNEDFPALPGYKGGNSDFPMDLQQKEQIHENASMIQPQHFSLARSSGFSLGGTYPTHRQQQNAHSFNVPDYTNNQDIHLHGSDIFQSSHGVYHPQSAGPPGIGLRPMNSSNPMSGVGMYNQLSQQYQHPQNRTQFRLQHIPSVGQSYKDQTQKFISGSESPDRFTMKGVLDVIRMTDHDLSTLALGMDLTILGLNLNSTDTLYKTFGSPWSEEPLKGDPEYSVPSCYFAKQPPPLQKGHFSKFQLETLFYIFYSMPKDEAQLYSAHELCVKGWFFHKELRMWLTRVANMEPLVKTNTYERGYYHCFDPMKWETVRKDNFVVHYEMVEKKPALPTHFQH</sequence>
<dbReference type="AlphaFoldDB" id="A0A0K9PRN9"/>
<dbReference type="Gene3D" id="2.30.30.1020">
    <property type="entry name" value="CCR4-NOT complex subunit 2/3/5, C-terminal domain"/>
    <property type="match status" value="1"/>
</dbReference>
<dbReference type="InterPro" id="IPR038635">
    <property type="entry name" value="CCR4-NOT_su2/3/5_C_sf"/>
</dbReference>
<dbReference type="OrthoDB" id="25391at2759"/>
<evidence type="ECO:0000256" key="1">
    <source>
        <dbReference type="ARBA" id="ARBA00007682"/>
    </source>
</evidence>
<evidence type="ECO:0000256" key="3">
    <source>
        <dbReference type="ARBA" id="ARBA00023163"/>
    </source>
</evidence>
<dbReference type="GO" id="GO:0000932">
    <property type="term" value="C:P-body"/>
    <property type="evidence" value="ECO:0000318"/>
    <property type="project" value="GO_Central"/>
</dbReference>
<organism evidence="6 7">
    <name type="scientific">Zostera marina</name>
    <name type="common">Eelgrass</name>
    <dbReference type="NCBI Taxonomy" id="29655"/>
    <lineage>
        <taxon>Eukaryota</taxon>
        <taxon>Viridiplantae</taxon>
        <taxon>Streptophyta</taxon>
        <taxon>Embryophyta</taxon>
        <taxon>Tracheophyta</taxon>
        <taxon>Spermatophyta</taxon>
        <taxon>Magnoliopsida</taxon>
        <taxon>Liliopsida</taxon>
        <taxon>Zosteraceae</taxon>
        <taxon>Zostera</taxon>
    </lineage>
</organism>
<dbReference type="STRING" id="29655.A0A0K9PRN9"/>
<dbReference type="Pfam" id="PF04153">
    <property type="entry name" value="NOT2_3_5_C"/>
    <property type="match status" value="1"/>
</dbReference>
<feature type="region of interest" description="Disordered" evidence="4">
    <location>
        <begin position="1"/>
        <end position="25"/>
    </location>
</feature>
<dbReference type="PANTHER" id="PTHR23326">
    <property type="entry name" value="CCR4 NOT-RELATED"/>
    <property type="match status" value="1"/>
</dbReference>
<keyword evidence="2" id="KW-0805">Transcription regulation</keyword>
<dbReference type="Proteomes" id="UP000036987">
    <property type="component" value="Unassembled WGS sequence"/>
</dbReference>
<dbReference type="EMBL" id="LFYR01000667">
    <property type="protein sequence ID" value="KMZ71631.1"/>
    <property type="molecule type" value="Genomic_DNA"/>
</dbReference>
<comment type="caution">
    <text evidence="6">The sequence shown here is derived from an EMBL/GenBank/DDBJ whole genome shotgun (WGS) entry which is preliminary data.</text>
</comment>
<keyword evidence="7" id="KW-1185">Reference proteome</keyword>
<reference evidence="7" key="1">
    <citation type="journal article" date="2016" name="Nature">
        <title>The genome of the seagrass Zostera marina reveals angiosperm adaptation to the sea.</title>
        <authorList>
            <person name="Olsen J.L."/>
            <person name="Rouze P."/>
            <person name="Verhelst B."/>
            <person name="Lin Y.-C."/>
            <person name="Bayer T."/>
            <person name="Collen J."/>
            <person name="Dattolo E."/>
            <person name="De Paoli E."/>
            <person name="Dittami S."/>
            <person name="Maumus F."/>
            <person name="Michel G."/>
            <person name="Kersting A."/>
            <person name="Lauritano C."/>
            <person name="Lohaus R."/>
            <person name="Toepel M."/>
            <person name="Tonon T."/>
            <person name="Vanneste K."/>
            <person name="Amirebrahimi M."/>
            <person name="Brakel J."/>
            <person name="Bostroem C."/>
            <person name="Chovatia M."/>
            <person name="Grimwood J."/>
            <person name="Jenkins J.W."/>
            <person name="Jueterbock A."/>
            <person name="Mraz A."/>
            <person name="Stam W.T."/>
            <person name="Tice H."/>
            <person name="Bornberg-Bauer E."/>
            <person name="Green P.J."/>
            <person name="Pearson G.A."/>
            <person name="Procaccini G."/>
            <person name="Duarte C.M."/>
            <person name="Schmutz J."/>
            <person name="Reusch T.B.H."/>
            <person name="Van de Peer Y."/>
        </authorList>
    </citation>
    <scope>NUCLEOTIDE SEQUENCE [LARGE SCALE GENOMIC DNA]</scope>
    <source>
        <strain evidence="7">cv. Finnish</strain>
    </source>
</reference>
<evidence type="ECO:0000256" key="4">
    <source>
        <dbReference type="SAM" id="MobiDB-lite"/>
    </source>
</evidence>
<feature type="domain" description="NOT2/NOT3/NOT5 C-terminal" evidence="5">
    <location>
        <begin position="510"/>
        <end position="632"/>
    </location>
</feature>
<name>A0A0K9PRN9_ZOSMR</name>
<evidence type="ECO:0000313" key="6">
    <source>
        <dbReference type="EMBL" id="KMZ71631.1"/>
    </source>
</evidence>
<evidence type="ECO:0000313" key="7">
    <source>
        <dbReference type="Proteomes" id="UP000036987"/>
    </source>
</evidence>
<dbReference type="GO" id="GO:0030015">
    <property type="term" value="C:CCR4-NOT core complex"/>
    <property type="evidence" value="ECO:0000318"/>
    <property type="project" value="GO_Central"/>
</dbReference>
<dbReference type="InterPro" id="IPR040168">
    <property type="entry name" value="Not2/3/5"/>
</dbReference>
<accession>A0A0K9PRN9</accession>
<feature type="region of interest" description="Disordered" evidence="4">
    <location>
        <begin position="235"/>
        <end position="294"/>
    </location>
</feature>
<gene>
    <name evidence="6" type="ORF">ZOSMA_178G00190</name>
</gene>
<dbReference type="OMA" id="WFFHKEL"/>
<proteinExistence type="inferred from homology"/>
<feature type="compositionally biased region" description="Polar residues" evidence="4">
    <location>
        <begin position="235"/>
        <end position="247"/>
    </location>
</feature>
<keyword evidence="3" id="KW-0804">Transcription</keyword>
<feature type="compositionally biased region" description="Polar residues" evidence="4">
    <location>
        <begin position="254"/>
        <end position="263"/>
    </location>
</feature>
<evidence type="ECO:0000256" key="2">
    <source>
        <dbReference type="ARBA" id="ARBA00023015"/>
    </source>
</evidence>
<evidence type="ECO:0000259" key="5">
    <source>
        <dbReference type="Pfam" id="PF04153"/>
    </source>
</evidence>
<comment type="similarity">
    <text evidence="1">Belongs to the CNOT2/3/5 family.</text>
</comment>